<sequence>MRRQLMELAFLEHFFPHGGRPSSSRPTTIILYYKASRKQLIFTMTYSAATLLPFLVPLGLVLFSTIRRQSTIQRIPGPPRSSWLLGNMLQLFLPPYGHYDDIWRKTYGTVYRFQGCFGRDRLMVADPLALQHILNSGEFEFAPIFDSLFRWLFGERNMAVLKGKEHRNLRTAWNAPFTAGAVRQYQHILEKVAQTISEKLDASDAPAIDICPLISSATVSSTTEVVFGCAVDDLGAEFVQSNSNIMAASASQSAKQILVDEFGALIPSWLFRRTIYLPTKASQALRNHVELATREGWRLVHEKMDAAKQGHESGDDVYSMLLRRDAQTNKSLRPEDIVAQTSVMMIGGSDTTAYSLVWALVELAKNPKLQDSLRAEIHSRPRTSRGDIAYDSMPLLNANIKESLRLYPVRPWTYRVATKDTFLPLSQSIVSTTGERLSQIPVKKGQLVTLGFASYQKLESRWGEDSDQFNPGRWLEGRVPQSDAIGPYANLLAFSGGAHVCVGWRLAVLEMQVILSELIDKFVFSLPVEESIEPRYMTNLMPTNAEGQKRAAFCVMRVV</sequence>
<comment type="pathway">
    <text evidence="3">Secondary metabolite biosynthesis; terpenoid biosynthesis.</text>
</comment>
<evidence type="ECO:0000256" key="5">
    <source>
        <dbReference type="ARBA" id="ARBA00022617"/>
    </source>
</evidence>
<comment type="cofactor">
    <cofactor evidence="1 13">
        <name>heme</name>
        <dbReference type="ChEBI" id="CHEBI:30413"/>
    </cofactor>
</comment>
<evidence type="ECO:0000256" key="3">
    <source>
        <dbReference type="ARBA" id="ARBA00004721"/>
    </source>
</evidence>
<dbReference type="Pfam" id="PF00067">
    <property type="entry name" value="p450"/>
    <property type="match status" value="1"/>
</dbReference>
<reference evidence="16" key="1">
    <citation type="submission" date="2023-03" db="EMBL/GenBank/DDBJ databases">
        <title>Massive genome expansion in bonnet fungi (Mycena s.s.) driven by repeated elements and novel gene families across ecological guilds.</title>
        <authorList>
            <consortium name="Lawrence Berkeley National Laboratory"/>
            <person name="Harder C.B."/>
            <person name="Miyauchi S."/>
            <person name="Viragh M."/>
            <person name="Kuo A."/>
            <person name="Thoen E."/>
            <person name="Andreopoulos B."/>
            <person name="Lu D."/>
            <person name="Skrede I."/>
            <person name="Drula E."/>
            <person name="Henrissat B."/>
            <person name="Morin E."/>
            <person name="Kohler A."/>
            <person name="Barry K."/>
            <person name="LaButti K."/>
            <person name="Morin E."/>
            <person name="Salamov A."/>
            <person name="Lipzen A."/>
            <person name="Mereny Z."/>
            <person name="Hegedus B."/>
            <person name="Baldrian P."/>
            <person name="Stursova M."/>
            <person name="Weitz H."/>
            <person name="Taylor A."/>
            <person name="Grigoriev I.V."/>
            <person name="Nagy L.G."/>
            <person name="Martin F."/>
            <person name="Kauserud H."/>
        </authorList>
    </citation>
    <scope>NUCLEOTIDE SEQUENCE</scope>
    <source>
        <strain evidence="16">CBHHK182m</strain>
    </source>
</reference>
<evidence type="ECO:0000256" key="8">
    <source>
        <dbReference type="ARBA" id="ARBA00022989"/>
    </source>
</evidence>
<evidence type="ECO:0000256" key="7">
    <source>
        <dbReference type="ARBA" id="ARBA00022723"/>
    </source>
</evidence>
<evidence type="ECO:0000256" key="12">
    <source>
        <dbReference type="ARBA" id="ARBA00023136"/>
    </source>
</evidence>
<name>A0AAD7NGV2_9AGAR</name>
<dbReference type="SUPFAM" id="SSF48264">
    <property type="entry name" value="Cytochrome P450"/>
    <property type="match status" value="1"/>
</dbReference>
<evidence type="ECO:0000256" key="13">
    <source>
        <dbReference type="PIRSR" id="PIRSR602401-1"/>
    </source>
</evidence>
<dbReference type="EMBL" id="JARKIB010000034">
    <property type="protein sequence ID" value="KAJ7761764.1"/>
    <property type="molecule type" value="Genomic_DNA"/>
</dbReference>
<evidence type="ECO:0000256" key="9">
    <source>
        <dbReference type="ARBA" id="ARBA00023002"/>
    </source>
</evidence>
<dbReference type="InterPro" id="IPR002401">
    <property type="entry name" value="Cyt_P450_E_grp-I"/>
</dbReference>
<proteinExistence type="inferred from homology"/>
<keyword evidence="10 13" id="KW-0408">Iron</keyword>
<evidence type="ECO:0000313" key="17">
    <source>
        <dbReference type="Proteomes" id="UP001215598"/>
    </source>
</evidence>
<dbReference type="PRINTS" id="PR00385">
    <property type="entry name" value="P450"/>
</dbReference>
<comment type="subcellular location">
    <subcellularLocation>
        <location evidence="2">Membrane</location>
    </subcellularLocation>
</comment>
<keyword evidence="9 14" id="KW-0560">Oxidoreductase</keyword>
<dbReference type="Proteomes" id="UP001215598">
    <property type="component" value="Unassembled WGS sequence"/>
</dbReference>
<feature type="transmembrane region" description="Helical" evidence="15">
    <location>
        <begin position="40"/>
        <end position="63"/>
    </location>
</feature>
<dbReference type="GO" id="GO:0016705">
    <property type="term" value="F:oxidoreductase activity, acting on paired donors, with incorporation or reduction of molecular oxygen"/>
    <property type="evidence" value="ECO:0007669"/>
    <property type="project" value="InterPro"/>
</dbReference>
<dbReference type="InterPro" id="IPR036396">
    <property type="entry name" value="Cyt_P450_sf"/>
</dbReference>
<evidence type="ECO:0000256" key="1">
    <source>
        <dbReference type="ARBA" id="ARBA00001971"/>
    </source>
</evidence>
<keyword evidence="7 13" id="KW-0479">Metal-binding</keyword>
<evidence type="ECO:0000256" key="14">
    <source>
        <dbReference type="RuleBase" id="RU000461"/>
    </source>
</evidence>
<dbReference type="GO" id="GO:0016020">
    <property type="term" value="C:membrane"/>
    <property type="evidence" value="ECO:0007669"/>
    <property type="project" value="UniProtKB-SubCell"/>
</dbReference>
<evidence type="ECO:0000256" key="2">
    <source>
        <dbReference type="ARBA" id="ARBA00004370"/>
    </source>
</evidence>
<accession>A0AAD7NGV2</accession>
<keyword evidence="8 15" id="KW-1133">Transmembrane helix</keyword>
<dbReference type="Gene3D" id="1.10.630.10">
    <property type="entry name" value="Cytochrome P450"/>
    <property type="match status" value="1"/>
</dbReference>
<keyword evidence="6 15" id="KW-0812">Transmembrane</keyword>
<protein>
    <submittedName>
        <fullName evidence="16">Cytochrome P450</fullName>
    </submittedName>
</protein>
<evidence type="ECO:0000256" key="6">
    <source>
        <dbReference type="ARBA" id="ARBA00022692"/>
    </source>
</evidence>
<dbReference type="PANTHER" id="PTHR24305:SF166">
    <property type="entry name" value="CYTOCHROME P450 12A4, MITOCHONDRIAL-RELATED"/>
    <property type="match status" value="1"/>
</dbReference>
<evidence type="ECO:0000313" key="16">
    <source>
        <dbReference type="EMBL" id="KAJ7761764.1"/>
    </source>
</evidence>
<dbReference type="AlphaFoldDB" id="A0AAD7NGV2"/>
<evidence type="ECO:0000256" key="11">
    <source>
        <dbReference type="ARBA" id="ARBA00023033"/>
    </source>
</evidence>
<dbReference type="GO" id="GO:0004497">
    <property type="term" value="F:monooxygenase activity"/>
    <property type="evidence" value="ECO:0007669"/>
    <property type="project" value="UniProtKB-KW"/>
</dbReference>
<keyword evidence="11 14" id="KW-0503">Monooxygenase</keyword>
<dbReference type="PROSITE" id="PS00086">
    <property type="entry name" value="CYTOCHROME_P450"/>
    <property type="match status" value="1"/>
</dbReference>
<keyword evidence="5 13" id="KW-0349">Heme</keyword>
<evidence type="ECO:0000256" key="15">
    <source>
        <dbReference type="SAM" id="Phobius"/>
    </source>
</evidence>
<dbReference type="GO" id="GO:0020037">
    <property type="term" value="F:heme binding"/>
    <property type="evidence" value="ECO:0007669"/>
    <property type="project" value="InterPro"/>
</dbReference>
<dbReference type="PRINTS" id="PR00463">
    <property type="entry name" value="EP450I"/>
</dbReference>
<comment type="similarity">
    <text evidence="4 14">Belongs to the cytochrome P450 family.</text>
</comment>
<comment type="caution">
    <text evidence="16">The sequence shown here is derived from an EMBL/GenBank/DDBJ whole genome shotgun (WGS) entry which is preliminary data.</text>
</comment>
<gene>
    <name evidence="16" type="ORF">B0H16DRAFT_1530492</name>
</gene>
<dbReference type="InterPro" id="IPR050121">
    <property type="entry name" value="Cytochrome_P450_monoxygenase"/>
</dbReference>
<keyword evidence="12 15" id="KW-0472">Membrane</keyword>
<evidence type="ECO:0000256" key="4">
    <source>
        <dbReference type="ARBA" id="ARBA00010617"/>
    </source>
</evidence>
<dbReference type="GO" id="GO:0005506">
    <property type="term" value="F:iron ion binding"/>
    <property type="evidence" value="ECO:0007669"/>
    <property type="project" value="InterPro"/>
</dbReference>
<organism evidence="16 17">
    <name type="scientific">Mycena metata</name>
    <dbReference type="NCBI Taxonomy" id="1033252"/>
    <lineage>
        <taxon>Eukaryota</taxon>
        <taxon>Fungi</taxon>
        <taxon>Dikarya</taxon>
        <taxon>Basidiomycota</taxon>
        <taxon>Agaricomycotina</taxon>
        <taxon>Agaricomycetes</taxon>
        <taxon>Agaricomycetidae</taxon>
        <taxon>Agaricales</taxon>
        <taxon>Marasmiineae</taxon>
        <taxon>Mycenaceae</taxon>
        <taxon>Mycena</taxon>
    </lineage>
</organism>
<evidence type="ECO:0000256" key="10">
    <source>
        <dbReference type="ARBA" id="ARBA00023004"/>
    </source>
</evidence>
<keyword evidence="17" id="KW-1185">Reference proteome</keyword>
<dbReference type="InterPro" id="IPR017972">
    <property type="entry name" value="Cyt_P450_CS"/>
</dbReference>
<feature type="binding site" description="axial binding residue" evidence="13">
    <location>
        <position position="501"/>
    </location>
    <ligand>
        <name>heme</name>
        <dbReference type="ChEBI" id="CHEBI:30413"/>
    </ligand>
    <ligandPart>
        <name>Fe</name>
        <dbReference type="ChEBI" id="CHEBI:18248"/>
    </ligandPart>
</feature>
<dbReference type="InterPro" id="IPR001128">
    <property type="entry name" value="Cyt_P450"/>
</dbReference>
<dbReference type="PANTHER" id="PTHR24305">
    <property type="entry name" value="CYTOCHROME P450"/>
    <property type="match status" value="1"/>
</dbReference>